<dbReference type="InterPro" id="IPR039133">
    <property type="entry name" value="RNF25"/>
</dbReference>
<dbReference type="EMBL" id="LK028576">
    <property type="protein sequence ID" value="CDS16160.1"/>
    <property type="molecule type" value="Genomic_DNA"/>
</dbReference>
<keyword evidence="1 3" id="KW-0863">Zinc-finger</keyword>
<dbReference type="SUPFAM" id="SSF57850">
    <property type="entry name" value="RING/U-box"/>
    <property type="match status" value="1"/>
</dbReference>
<organism evidence="7">
    <name type="scientific">Echinococcus granulosus</name>
    <name type="common">Hydatid tapeworm</name>
    <dbReference type="NCBI Taxonomy" id="6210"/>
    <lineage>
        <taxon>Eukaryota</taxon>
        <taxon>Metazoa</taxon>
        <taxon>Spiralia</taxon>
        <taxon>Lophotrochozoa</taxon>
        <taxon>Platyhelminthes</taxon>
        <taxon>Cestoda</taxon>
        <taxon>Eucestoda</taxon>
        <taxon>Cyclophyllidea</taxon>
        <taxon>Taeniidae</taxon>
        <taxon>Echinococcus</taxon>
        <taxon>Echinococcus granulosus group</taxon>
    </lineage>
</organism>
<dbReference type="OrthoDB" id="6021021at2759"/>
<evidence type="ECO:0000256" key="4">
    <source>
        <dbReference type="SAM" id="Phobius"/>
    </source>
</evidence>
<accession>A0A068W8A8</accession>
<feature type="domain" description="RING-type" evidence="5">
    <location>
        <begin position="171"/>
        <end position="239"/>
    </location>
</feature>
<dbReference type="SUPFAM" id="SSF54495">
    <property type="entry name" value="UBC-like"/>
    <property type="match status" value="1"/>
</dbReference>
<evidence type="ECO:0000256" key="3">
    <source>
        <dbReference type="PROSITE-ProRule" id="PRU00175"/>
    </source>
</evidence>
<dbReference type="InterPro" id="IPR013083">
    <property type="entry name" value="Znf_RING/FYVE/PHD"/>
</dbReference>
<dbReference type="GO" id="GO:0016567">
    <property type="term" value="P:protein ubiquitination"/>
    <property type="evidence" value="ECO:0007669"/>
    <property type="project" value="TreeGrafter"/>
</dbReference>
<dbReference type="GO" id="GO:0008270">
    <property type="term" value="F:zinc ion binding"/>
    <property type="evidence" value="ECO:0007669"/>
    <property type="project" value="UniProtKB-KW"/>
</dbReference>
<keyword evidence="4" id="KW-0472">Membrane</keyword>
<feature type="transmembrane region" description="Helical" evidence="4">
    <location>
        <begin position="20"/>
        <end position="44"/>
    </location>
</feature>
<feature type="domain" description="RWD" evidence="6">
    <location>
        <begin position="54"/>
        <end position="165"/>
    </location>
</feature>
<keyword evidence="4" id="KW-0812">Transmembrane</keyword>
<dbReference type="Gene3D" id="3.30.40.10">
    <property type="entry name" value="Zinc/RING finger domain, C3HC4 (zinc finger)"/>
    <property type="match status" value="1"/>
</dbReference>
<dbReference type="Proteomes" id="UP000492820">
    <property type="component" value="Unassembled WGS sequence"/>
</dbReference>
<keyword evidence="1 3" id="KW-0479">Metal-binding</keyword>
<evidence type="ECO:0000259" key="5">
    <source>
        <dbReference type="PROSITE" id="PS50089"/>
    </source>
</evidence>
<dbReference type="AlphaFoldDB" id="A0A068W8A8"/>
<dbReference type="WBParaSite" id="EgrG_000857700">
    <property type="protein sequence ID" value="EgrG_000857700"/>
    <property type="gene ID" value="EgrG_000857700"/>
</dbReference>
<dbReference type="GO" id="GO:0005634">
    <property type="term" value="C:nucleus"/>
    <property type="evidence" value="ECO:0007669"/>
    <property type="project" value="TreeGrafter"/>
</dbReference>
<reference evidence="7" key="2">
    <citation type="submission" date="2014-06" db="EMBL/GenBank/DDBJ databases">
        <authorList>
            <person name="Aslett M."/>
        </authorList>
    </citation>
    <scope>NUCLEOTIDE SEQUENCE</scope>
</reference>
<dbReference type="PANTHER" id="PTHR13198:SF4">
    <property type="entry name" value="E3 UBIQUITIN-PROTEIN LIGASE RNF25"/>
    <property type="match status" value="1"/>
</dbReference>
<reference evidence="9" key="3">
    <citation type="submission" date="2020-10" db="UniProtKB">
        <authorList>
            <consortium name="WormBaseParasite"/>
        </authorList>
    </citation>
    <scope>IDENTIFICATION</scope>
</reference>
<dbReference type="SMART" id="SM00184">
    <property type="entry name" value="RING"/>
    <property type="match status" value="1"/>
</dbReference>
<name>A0A068W8A8_ECHGR</name>
<dbReference type="PROSITE" id="PS50089">
    <property type="entry name" value="ZF_RING_2"/>
    <property type="match status" value="1"/>
</dbReference>
<dbReference type="Pfam" id="PF05773">
    <property type="entry name" value="RWD"/>
    <property type="match status" value="1"/>
</dbReference>
<dbReference type="InterPro" id="IPR006575">
    <property type="entry name" value="RWD_dom"/>
</dbReference>
<gene>
    <name evidence="7" type="ORF">EgrG_000857700</name>
</gene>
<dbReference type="Pfam" id="PF17123">
    <property type="entry name" value="zf-RING_11"/>
    <property type="match status" value="1"/>
</dbReference>
<dbReference type="InterPro" id="IPR016135">
    <property type="entry name" value="UBQ-conjugating_enzyme/RWD"/>
</dbReference>
<evidence type="ECO:0000256" key="2">
    <source>
        <dbReference type="ARBA" id="ARBA00022833"/>
    </source>
</evidence>
<dbReference type="InterPro" id="IPR001841">
    <property type="entry name" value="Znf_RING"/>
</dbReference>
<keyword evidence="4" id="KW-1133">Transmembrane helix</keyword>
<dbReference type="PANTHER" id="PTHR13198">
    <property type="entry name" value="RING FINGER PROTEIN 25"/>
    <property type="match status" value="1"/>
</dbReference>
<keyword evidence="2" id="KW-0862">Zinc</keyword>
<evidence type="ECO:0000313" key="7">
    <source>
        <dbReference type="EMBL" id="CDS16160.1"/>
    </source>
</evidence>
<proteinExistence type="predicted"/>
<protein>
    <submittedName>
        <fullName evidence="7 9">Ring finger protein 25</fullName>
    </submittedName>
</protein>
<evidence type="ECO:0000256" key="1">
    <source>
        <dbReference type="ARBA" id="ARBA00022771"/>
    </source>
</evidence>
<evidence type="ECO:0000313" key="9">
    <source>
        <dbReference type="WBParaSite" id="EgrG_000857700"/>
    </source>
</evidence>
<dbReference type="PROSITE" id="PS50908">
    <property type="entry name" value="RWD"/>
    <property type="match status" value="1"/>
</dbReference>
<evidence type="ECO:0000313" key="8">
    <source>
        <dbReference type="Proteomes" id="UP000492820"/>
    </source>
</evidence>
<evidence type="ECO:0000259" key="6">
    <source>
        <dbReference type="PROSITE" id="PS50908"/>
    </source>
</evidence>
<dbReference type="GO" id="GO:0061630">
    <property type="term" value="F:ubiquitin protein ligase activity"/>
    <property type="evidence" value="ECO:0007669"/>
    <property type="project" value="InterPro"/>
</dbReference>
<sequence>MNGHTVLRCHSRTLVRRWRLIVPVATPPLVASLCLSPGFIIVSYKARLALLCIKKIWKMRLLLLSLPFRISQTRFCSLGLPFRLKPLYAQGVCEIPVNVLLSLDVFCPSEYPLLPPVVKVVGTVGLSDSALSKLQLNIAAVIDSCQKDHVIFPLIECCRDFISSNVPSVDCSICFDAFQTEDQVYRSRCNHFFHKECLVGYHNNLLNTHKNEIAALLVKNPYCSRDMRPQLKFPCPVCKTELPSMVDIPESYI</sequence>
<reference evidence="7 8" key="1">
    <citation type="journal article" date="2013" name="Nature">
        <title>The genomes of four tapeworm species reveal adaptations to parasitism.</title>
        <authorList>
            <person name="Tsai I.J."/>
            <person name="Zarowiecki M."/>
            <person name="Holroyd N."/>
            <person name="Garciarrubio A."/>
            <person name="Sanchez-Flores A."/>
            <person name="Brooks K.L."/>
            <person name="Tracey A."/>
            <person name="Bobes R.J."/>
            <person name="Fragoso G."/>
            <person name="Sciutto E."/>
            <person name="Aslett M."/>
            <person name="Beasley H."/>
            <person name="Bennett H.M."/>
            <person name="Cai J."/>
            <person name="Camicia F."/>
            <person name="Clark R."/>
            <person name="Cucher M."/>
            <person name="De Silva N."/>
            <person name="Day T.A."/>
            <person name="Deplazes P."/>
            <person name="Estrada K."/>
            <person name="Fernandez C."/>
            <person name="Holland P.W."/>
            <person name="Hou J."/>
            <person name="Hu S."/>
            <person name="Huckvale T."/>
            <person name="Hung S.S."/>
            <person name="Kamenetzky L."/>
            <person name="Keane J.A."/>
            <person name="Kiss F."/>
            <person name="Koziol U."/>
            <person name="Lambert O."/>
            <person name="Liu K."/>
            <person name="Luo X."/>
            <person name="Luo Y."/>
            <person name="Macchiaroli N."/>
            <person name="Nichol S."/>
            <person name="Paps J."/>
            <person name="Parkinson J."/>
            <person name="Pouchkina-Stantcheva N."/>
            <person name="Riddiford N."/>
            <person name="Rosenzvit M."/>
            <person name="Salinas G."/>
            <person name="Wasmuth J.D."/>
            <person name="Zamanian M."/>
            <person name="Zheng Y."/>
            <person name="Cai X."/>
            <person name="Soberon X."/>
            <person name="Olson P.D."/>
            <person name="Laclette J.P."/>
            <person name="Brehm K."/>
            <person name="Berriman M."/>
            <person name="Garciarrubio A."/>
            <person name="Bobes R.J."/>
            <person name="Fragoso G."/>
            <person name="Sanchez-Flores A."/>
            <person name="Estrada K."/>
            <person name="Cevallos M.A."/>
            <person name="Morett E."/>
            <person name="Gonzalez V."/>
            <person name="Portillo T."/>
            <person name="Ochoa-Leyva A."/>
            <person name="Jose M.V."/>
            <person name="Sciutto E."/>
            <person name="Landa A."/>
            <person name="Jimenez L."/>
            <person name="Valdes V."/>
            <person name="Carrero J.C."/>
            <person name="Larralde C."/>
            <person name="Morales-Montor J."/>
            <person name="Limon-Lason J."/>
            <person name="Soberon X."/>
            <person name="Laclette J.P."/>
        </authorList>
    </citation>
    <scope>NUCLEOTIDE SEQUENCE [LARGE SCALE GENOMIC DNA]</scope>
</reference>
<dbReference type="Gene3D" id="3.10.110.10">
    <property type="entry name" value="Ubiquitin Conjugating Enzyme"/>
    <property type="match status" value="1"/>
</dbReference>